<proteinExistence type="inferred from homology"/>
<dbReference type="Proteomes" id="UP000267187">
    <property type="component" value="Unassembled WGS sequence"/>
</dbReference>
<dbReference type="PROSITE" id="PS51007">
    <property type="entry name" value="CYTC"/>
    <property type="match status" value="2"/>
</dbReference>
<evidence type="ECO:0000256" key="11">
    <source>
        <dbReference type="ARBA" id="ARBA00022737"/>
    </source>
</evidence>
<keyword evidence="6 19" id="KW-0997">Cell inner membrane</keyword>
<dbReference type="GO" id="GO:0005886">
    <property type="term" value="C:plasma membrane"/>
    <property type="evidence" value="ECO:0007669"/>
    <property type="project" value="UniProtKB-SubCell"/>
</dbReference>
<feature type="binding site" description="covalent" evidence="21">
    <location>
        <position position="230"/>
    </location>
    <ligand>
        <name>heme c</name>
        <dbReference type="ChEBI" id="CHEBI:61717"/>
        <label>2</label>
    </ligand>
</feature>
<evidence type="ECO:0000256" key="9">
    <source>
        <dbReference type="ARBA" id="ARBA00022692"/>
    </source>
</evidence>
<evidence type="ECO:0000256" key="14">
    <source>
        <dbReference type="ARBA" id="ARBA00022989"/>
    </source>
</evidence>
<feature type="transmembrane region" description="Helical" evidence="22">
    <location>
        <begin position="6"/>
        <end position="26"/>
    </location>
</feature>
<dbReference type="GO" id="GO:0009055">
    <property type="term" value="F:electron transfer activity"/>
    <property type="evidence" value="ECO:0007669"/>
    <property type="project" value="InterPro"/>
</dbReference>
<evidence type="ECO:0000256" key="20">
    <source>
        <dbReference type="PIRSR" id="PIRSR000006-1"/>
    </source>
</evidence>
<keyword evidence="11" id="KW-0677">Repeat</keyword>
<evidence type="ECO:0000256" key="16">
    <source>
        <dbReference type="ARBA" id="ARBA00023004"/>
    </source>
</evidence>
<feature type="domain" description="Cytochrome c" evidence="23">
    <location>
        <begin position="128"/>
        <end position="207"/>
    </location>
</feature>
<dbReference type="UniPathway" id="UPA00705"/>
<dbReference type="AlphaFoldDB" id="A0A3M0A894"/>
<keyword evidence="17 19" id="KW-0406">Ion transport</keyword>
<dbReference type="RefSeq" id="WP_342766693.1">
    <property type="nucleotide sequence ID" value="NZ_REFJ01000002.1"/>
</dbReference>
<evidence type="ECO:0000259" key="23">
    <source>
        <dbReference type="PROSITE" id="PS51007"/>
    </source>
</evidence>
<dbReference type="Pfam" id="PF14715">
    <property type="entry name" value="FixP_N"/>
    <property type="match status" value="1"/>
</dbReference>
<feature type="binding site" description="axial binding residue" evidence="20">
    <location>
        <position position="184"/>
    </location>
    <ligand>
        <name>heme c</name>
        <dbReference type="ChEBI" id="CHEBI:61717"/>
        <label>2</label>
    </ligand>
    <ligandPart>
        <name>Fe</name>
        <dbReference type="ChEBI" id="CHEBI:18248"/>
    </ligandPart>
</feature>
<evidence type="ECO:0000256" key="1">
    <source>
        <dbReference type="ARBA" id="ARBA00004533"/>
    </source>
</evidence>
<dbReference type="GO" id="GO:0020037">
    <property type="term" value="F:heme binding"/>
    <property type="evidence" value="ECO:0007669"/>
    <property type="project" value="InterPro"/>
</dbReference>
<evidence type="ECO:0000256" key="17">
    <source>
        <dbReference type="ARBA" id="ARBA00023065"/>
    </source>
</evidence>
<comment type="caution">
    <text evidence="24">The sequence shown here is derived from an EMBL/GenBank/DDBJ whole genome shotgun (WGS) entry which is preliminary data.</text>
</comment>
<feature type="binding site" description="covalent" evidence="21">
    <location>
        <position position="144"/>
    </location>
    <ligand>
        <name>heme c</name>
        <dbReference type="ChEBI" id="CHEBI:61717"/>
        <label>1</label>
    </ligand>
</feature>
<keyword evidence="7 19" id="KW-0349">Heme</keyword>
<dbReference type="Pfam" id="PF13442">
    <property type="entry name" value="Cytochrome_CBB3"/>
    <property type="match status" value="2"/>
</dbReference>
<dbReference type="PRINTS" id="PR00605">
    <property type="entry name" value="CYTCHROMECIC"/>
</dbReference>
<evidence type="ECO:0000256" key="7">
    <source>
        <dbReference type="ARBA" id="ARBA00022617"/>
    </source>
</evidence>
<keyword evidence="9 22" id="KW-0812">Transmembrane</keyword>
<evidence type="ECO:0000256" key="4">
    <source>
        <dbReference type="ARBA" id="ARBA00022448"/>
    </source>
</evidence>
<comment type="subunit">
    <text evidence="19">Component of the cbb3-type cytochrome c oxidase.</text>
</comment>
<dbReference type="InterPro" id="IPR008168">
    <property type="entry name" value="Cyt_C_IC"/>
</dbReference>
<protein>
    <recommendedName>
        <fullName evidence="19">Cbb3-type cytochrome c oxidase subunit</fullName>
    </recommendedName>
</protein>
<evidence type="ECO:0000256" key="6">
    <source>
        <dbReference type="ARBA" id="ARBA00022519"/>
    </source>
</evidence>
<evidence type="ECO:0000256" key="18">
    <source>
        <dbReference type="ARBA" id="ARBA00023136"/>
    </source>
</evidence>
<feature type="binding site" description="axial binding residue" evidence="20">
    <location>
        <position position="231"/>
    </location>
    <ligand>
        <name>heme c</name>
        <dbReference type="ChEBI" id="CHEBI:61717"/>
        <label>2</label>
    </ligand>
    <ligandPart>
        <name>Fe</name>
        <dbReference type="ChEBI" id="CHEBI:18248"/>
    </ligandPart>
</feature>
<dbReference type="PIRSF" id="PIRSF000006">
    <property type="entry name" value="Cbb3-Cox_fixP"/>
    <property type="match status" value="1"/>
</dbReference>
<evidence type="ECO:0000256" key="8">
    <source>
        <dbReference type="ARBA" id="ARBA00022660"/>
    </source>
</evidence>
<dbReference type="Gene3D" id="6.10.280.130">
    <property type="match status" value="1"/>
</dbReference>
<keyword evidence="4 19" id="KW-0813">Transport</keyword>
<evidence type="ECO:0000256" key="19">
    <source>
        <dbReference type="PIRNR" id="PIRNR000006"/>
    </source>
</evidence>
<keyword evidence="5 19" id="KW-1003">Cell membrane</keyword>
<dbReference type="GO" id="GO:0016491">
    <property type="term" value="F:oxidoreductase activity"/>
    <property type="evidence" value="ECO:0007669"/>
    <property type="project" value="UniProtKB-KW"/>
</dbReference>
<name>A0A3M0A894_9GAMM</name>
<accession>A0A3M0A894</accession>
<reference evidence="24 25" key="1">
    <citation type="submission" date="2018-10" db="EMBL/GenBank/DDBJ databases">
        <title>Genomic Encyclopedia of Type Strains, Phase IV (KMG-IV): sequencing the most valuable type-strain genomes for metagenomic binning, comparative biology and taxonomic classification.</title>
        <authorList>
            <person name="Goeker M."/>
        </authorList>
    </citation>
    <scope>NUCLEOTIDE SEQUENCE [LARGE SCALE GENOMIC DNA]</scope>
    <source>
        <strain evidence="24 25">DSM 25080</strain>
    </source>
</reference>
<comment type="pathway">
    <text evidence="2 19">Energy metabolism; oxidative phosphorylation.</text>
</comment>
<dbReference type="GO" id="GO:0006119">
    <property type="term" value="P:oxidative phosphorylation"/>
    <property type="evidence" value="ECO:0007669"/>
    <property type="project" value="UniProtKB-UniPathway"/>
</dbReference>
<dbReference type="PANTHER" id="PTHR33751:SF1">
    <property type="entry name" value="CBB3-TYPE CYTOCHROME C OXIDASE SUBUNIT FIXP"/>
    <property type="match status" value="1"/>
</dbReference>
<dbReference type="SUPFAM" id="SSF46626">
    <property type="entry name" value="Cytochrome c"/>
    <property type="match status" value="2"/>
</dbReference>
<keyword evidence="8 19" id="KW-0679">Respiratory chain</keyword>
<evidence type="ECO:0000256" key="10">
    <source>
        <dbReference type="ARBA" id="ARBA00022723"/>
    </source>
</evidence>
<organism evidence="24 25">
    <name type="scientific">Umboniibacter marinipuniceus</name>
    <dbReference type="NCBI Taxonomy" id="569599"/>
    <lineage>
        <taxon>Bacteria</taxon>
        <taxon>Pseudomonadati</taxon>
        <taxon>Pseudomonadota</taxon>
        <taxon>Gammaproteobacteria</taxon>
        <taxon>Cellvibrionales</taxon>
        <taxon>Cellvibrionaceae</taxon>
        <taxon>Umboniibacter</taxon>
    </lineage>
</organism>
<evidence type="ECO:0000256" key="15">
    <source>
        <dbReference type="ARBA" id="ARBA00023002"/>
    </source>
</evidence>
<keyword evidence="14 22" id="KW-1133">Transmembrane helix</keyword>
<dbReference type="InterPro" id="IPR009056">
    <property type="entry name" value="Cyt_c-like_dom"/>
</dbReference>
<comment type="similarity">
    <text evidence="3 19">Belongs to the CcoP / FixP family.</text>
</comment>
<evidence type="ECO:0000256" key="21">
    <source>
        <dbReference type="PIRSR" id="PIRSR000006-2"/>
    </source>
</evidence>
<keyword evidence="12 19" id="KW-0375">Hydrogen ion transport</keyword>
<dbReference type="PANTHER" id="PTHR33751">
    <property type="entry name" value="CBB3-TYPE CYTOCHROME C OXIDASE SUBUNIT FIXP"/>
    <property type="match status" value="1"/>
</dbReference>
<gene>
    <name evidence="24" type="ORF">DFR27_1221</name>
</gene>
<keyword evidence="13 19" id="KW-0249">Electron transport</keyword>
<keyword evidence="25" id="KW-1185">Reference proteome</keyword>
<evidence type="ECO:0000313" key="25">
    <source>
        <dbReference type="Proteomes" id="UP000267187"/>
    </source>
</evidence>
<evidence type="ECO:0000256" key="22">
    <source>
        <dbReference type="SAM" id="Phobius"/>
    </source>
</evidence>
<dbReference type="InterPro" id="IPR050597">
    <property type="entry name" value="Cytochrome_c_Oxidase_Subunit"/>
</dbReference>
<dbReference type="GO" id="GO:1902600">
    <property type="term" value="P:proton transmembrane transport"/>
    <property type="evidence" value="ECO:0007669"/>
    <property type="project" value="UniProtKB-KW"/>
</dbReference>
<feature type="transmembrane region" description="Helical" evidence="22">
    <location>
        <begin position="60"/>
        <end position="79"/>
    </location>
</feature>
<keyword evidence="16 19" id="KW-0408">Iron</keyword>
<comment type="cofactor">
    <cofactor evidence="19 21">
        <name>heme c</name>
        <dbReference type="ChEBI" id="CHEBI:61717"/>
    </cofactor>
    <text evidence="19 21">Binds 2 heme C groups per subunit.</text>
</comment>
<dbReference type="InterPro" id="IPR036909">
    <property type="entry name" value="Cyt_c-like_dom_sf"/>
</dbReference>
<feature type="domain" description="Cytochrome c" evidence="23">
    <location>
        <begin position="214"/>
        <end position="295"/>
    </location>
</feature>
<evidence type="ECO:0000256" key="2">
    <source>
        <dbReference type="ARBA" id="ARBA00004673"/>
    </source>
</evidence>
<evidence type="ECO:0000313" key="24">
    <source>
        <dbReference type="EMBL" id="RMA81401.1"/>
    </source>
</evidence>
<evidence type="ECO:0000256" key="5">
    <source>
        <dbReference type="ARBA" id="ARBA00022475"/>
    </source>
</evidence>
<evidence type="ECO:0000256" key="12">
    <source>
        <dbReference type="ARBA" id="ARBA00022781"/>
    </source>
</evidence>
<keyword evidence="10 19" id="KW-0479">Metal-binding</keyword>
<evidence type="ECO:0000256" key="3">
    <source>
        <dbReference type="ARBA" id="ARBA00006113"/>
    </source>
</evidence>
<evidence type="ECO:0000256" key="13">
    <source>
        <dbReference type="ARBA" id="ARBA00022982"/>
    </source>
</evidence>
<dbReference type="InterPro" id="IPR004678">
    <property type="entry name" value="Cyt_c_oxidase_cbb3_su3"/>
</dbReference>
<dbReference type="EMBL" id="REFJ01000002">
    <property type="protein sequence ID" value="RMA81401.1"/>
    <property type="molecule type" value="Genomic_DNA"/>
</dbReference>
<comment type="subcellular location">
    <subcellularLocation>
        <location evidence="1 19">Cell inner membrane</location>
    </subcellularLocation>
</comment>
<feature type="binding site" description="covalent" evidence="21">
    <location>
        <position position="227"/>
    </location>
    <ligand>
        <name>heme c</name>
        <dbReference type="ChEBI" id="CHEBI:61717"/>
        <label>2</label>
    </ligand>
</feature>
<sequence>MMDSFWSWWIIILTSVFLVIQAWILFANRKTPRINQDPDDPTTGHEFDGIYELENEMPRWWFGLFVATFVFGIAYLIVYPGMGNYKGVFGWTQVGQLEERQQAADERYGAVLAEYMQYSVEELVDNERAQQTGSRLFANNCSVCHGSDARGNFGFPNLTDNDWLYGGEPADIVATLNNGRVAAMPGWSAALGEEGIDEVTQYLLAFTGRATNDDAVAAGEQKFGMFCAACHNADAKGNQMLGAPNLTDDIWLYGGSEGMIKHTLRSGRNGVMPKFGHSLSEEQIHLLAGYVYGLSKD</sequence>
<feature type="binding site" description="axial binding residue" evidence="20">
    <location>
        <position position="145"/>
    </location>
    <ligand>
        <name>heme c</name>
        <dbReference type="ChEBI" id="CHEBI:61717"/>
        <label>1</label>
    </ligand>
    <ligandPart>
        <name>Fe</name>
        <dbReference type="ChEBI" id="CHEBI:18248"/>
    </ligandPart>
</feature>
<feature type="binding site" description="axial binding residue" evidence="20">
    <location>
        <position position="272"/>
    </location>
    <ligand>
        <name>heme c</name>
        <dbReference type="ChEBI" id="CHEBI:61717"/>
        <label>1</label>
    </ligand>
    <ligandPart>
        <name>Fe</name>
        <dbReference type="ChEBI" id="CHEBI:18248"/>
    </ligandPart>
</feature>
<keyword evidence="18 19" id="KW-0472">Membrane</keyword>
<dbReference type="InterPro" id="IPR038414">
    <property type="entry name" value="CcoP_N_sf"/>
</dbReference>
<dbReference type="NCBIfam" id="TIGR00782">
    <property type="entry name" value="ccoP"/>
    <property type="match status" value="1"/>
</dbReference>
<comment type="function">
    <text evidence="19">C-type cytochrome. Part of the cbb3-type cytochrome c oxidase complex.</text>
</comment>
<keyword evidence="15 19" id="KW-0560">Oxidoreductase</keyword>
<feature type="binding site" description="covalent" evidence="21">
    <location>
        <position position="141"/>
    </location>
    <ligand>
        <name>heme c</name>
        <dbReference type="ChEBI" id="CHEBI:61717"/>
        <label>1</label>
    </ligand>
</feature>
<dbReference type="Gene3D" id="1.10.760.10">
    <property type="entry name" value="Cytochrome c-like domain"/>
    <property type="match status" value="2"/>
</dbReference>
<dbReference type="InterPro" id="IPR032858">
    <property type="entry name" value="CcoP_N"/>
</dbReference>
<dbReference type="GO" id="GO:0005506">
    <property type="term" value="F:iron ion binding"/>
    <property type="evidence" value="ECO:0007669"/>
    <property type="project" value="InterPro"/>
</dbReference>